<evidence type="ECO:0000313" key="2">
    <source>
        <dbReference type="EMBL" id="KAF2789879.1"/>
    </source>
</evidence>
<dbReference type="InterPro" id="IPR025649">
    <property type="entry name" value="DUF4360"/>
</dbReference>
<keyword evidence="1" id="KW-0732">Signal</keyword>
<name>A0A6A6X0K8_9PLEO</name>
<dbReference type="Pfam" id="PF14273">
    <property type="entry name" value="DUF4360"/>
    <property type="match status" value="1"/>
</dbReference>
<dbReference type="AlphaFoldDB" id="A0A6A6X0K8"/>
<gene>
    <name evidence="2" type="ORF">K505DRAFT_340888</name>
</gene>
<evidence type="ECO:0000256" key="1">
    <source>
        <dbReference type="SAM" id="SignalP"/>
    </source>
</evidence>
<dbReference type="PANTHER" id="PTHR38847:SF1">
    <property type="entry name" value="PSEUDOURIDINE SYNTHASE RSUA_RLUA-LIKE DOMAIN-CONTAINING PROTEIN"/>
    <property type="match status" value="1"/>
</dbReference>
<evidence type="ECO:0008006" key="4">
    <source>
        <dbReference type="Google" id="ProtNLM"/>
    </source>
</evidence>
<accession>A0A6A6X0K8</accession>
<feature type="signal peptide" evidence="1">
    <location>
        <begin position="1"/>
        <end position="16"/>
    </location>
</feature>
<dbReference type="EMBL" id="MU002107">
    <property type="protein sequence ID" value="KAF2789879.1"/>
    <property type="molecule type" value="Genomic_DNA"/>
</dbReference>
<reference evidence="2" key="1">
    <citation type="journal article" date="2020" name="Stud. Mycol.">
        <title>101 Dothideomycetes genomes: a test case for predicting lifestyles and emergence of pathogens.</title>
        <authorList>
            <person name="Haridas S."/>
            <person name="Albert R."/>
            <person name="Binder M."/>
            <person name="Bloem J."/>
            <person name="Labutti K."/>
            <person name="Salamov A."/>
            <person name="Andreopoulos B."/>
            <person name="Baker S."/>
            <person name="Barry K."/>
            <person name="Bills G."/>
            <person name="Bluhm B."/>
            <person name="Cannon C."/>
            <person name="Castanera R."/>
            <person name="Culley D."/>
            <person name="Daum C."/>
            <person name="Ezra D."/>
            <person name="Gonzalez J."/>
            <person name="Henrissat B."/>
            <person name="Kuo A."/>
            <person name="Liang C."/>
            <person name="Lipzen A."/>
            <person name="Lutzoni F."/>
            <person name="Magnuson J."/>
            <person name="Mondo S."/>
            <person name="Nolan M."/>
            <person name="Ohm R."/>
            <person name="Pangilinan J."/>
            <person name="Park H.-J."/>
            <person name="Ramirez L."/>
            <person name="Alfaro M."/>
            <person name="Sun H."/>
            <person name="Tritt A."/>
            <person name="Yoshinaga Y."/>
            <person name="Zwiers L.-H."/>
            <person name="Turgeon B."/>
            <person name="Goodwin S."/>
            <person name="Spatafora J."/>
            <person name="Crous P."/>
            <person name="Grigoriev I."/>
        </authorList>
    </citation>
    <scope>NUCLEOTIDE SEQUENCE</scope>
    <source>
        <strain evidence="2">CBS 109.77</strain>
    </source>
</reference>
<keyword evidence="3" id="KW-1185">Reference proteome</keyword>
<evidence type="ECO:0000313" key="3">
    <source>
        <dbReference type="Proteomes" id="UP000799757"/>
    </source>
</evidence>
<dbReference type="Proteomes" id="UP000799757">
    <property type="component" value="Unassembled WGS sequence"/>
</dbReference>
<feature type="chain" id="PRO_5025615315" description="Secreted protein" evidence="1">
    <location>
        <begin position="17"/>
        <end position="242"/>
    </location>
</feature>
<dbReference type="OrthoDB" id="152248at2759"/>
<protein>
    <recommendedName>
        <fullName evidence="4">Secreted protein</fullName>
    </recommendedName>
</protein>
<dbReference type="PANTHER" id="PTHR38847">
    <property type="match status" value="1"/>
</dbReference>
<sequence length="242" mass="25925">MKYATALLGLAALASAAPAPIPQDKPSGHEVEITAITYGGTGCPDKSVQGLLSDDKTTITLSFDTYTVQSGPSIPATERRKFCQLQLKLKYPSGFQYSIFGADYRGYASLEKGVTGTTQSTYYFSGQQNQTVLPTTFTGPLEGNYLKHDEVDAGSTVWSPCGEQGMLNIKSEVRIIPMSATGLNLLTVDTVDAKFAQKYFVQWQKCTAKTPGGGNSGGIRPPSFDEGNLAREVDLSGRPISN</sequence>
<organism evidence="2 3">
    <name type="scientific">Melanomma pulvis-pyrius CBS 109.77</name>
    <dbReference type="NCBI Taxonomy" id="1314802"/>
    <lineage>
        <taxon>Eukaryota</taxon>
        <taxon>Fungi</taxon>
        <taxon>Dikarya</taxon>
        <taxon>Ascomycota</taxon>
        <taxon>Pezizomycotina</taxon>
        <taxon>Dothideomycetes</taxon>
        <taxon>Pleosporomycetidae</taxon>
        <taxon>Pleosporales</taxon>
        <taxon>Melanommataceae</taxon>
        <taxon>Melanomma</taxon>
    </lineage>
</organism>
<proteinExistence type="predicted"/>